<dbReference type="Gene3D" id="3.20.20.70">
    <property type="entry name" value="Aldolase class I"/>
    <property type="match status" value="1"/>
</dbReference>
<evidence type="ECO:0000313" key="11">
    <source>
        <dbReference type="EMBL" id="SMP61108.1"/>
    </source>
</evidence>
<keyword evidence="7 9" id="KW-0057">Aromatic amino acid biosynthesis</keyword>
<evidence type="ECO:0000313" key="12">
    <source>
        <dbReference type="Proteomes" id="UP001158067"/>
    </source>
</evidence>
<keyword evidence="12" id="KW-1185">Reference proteome</keyword>
<dbReference type="Proteomes" id="UP001158067">
    <property type="component" value="Unassembled WGS sequence"/>
</dbReference>
<evidence type="ECO:0000256" key="5">
    <source>
        <dbReference type="ARBA" id="ARBA00022605"/>
    </source>
</evidence>
<evidence type="ECO:0000256" key="6">
    <source>
        <dbReference type="ARBA" id="ARBA00022822"/>
    </source>
</evidence>
<dbReference type="EMBL" id="FXUG01000007">
    <property type="protein sequence ID" value="SMP61108.1"/>
    <property type="molecule type" value="Genomic_DNA"/>
</dbReference>
<dbReference type="InterPro" id="IPR001240">
    <property type="entry name" value="PRAI_dom"/>
</dbReference>
<dbReference type="Pfam" id="PF00697">
    <property type="entry name" value="PRAI"/>
    <property type="match status" value="1"/>
</dbReference>
<comment type="pathway">
    <text evidence="2 9">Amino-acid biosynthesis; L-tryptophan biosynthesis; L-tryptophan from chorismate: step 3/5.</text>
</comment>
<comment type="catalytic activity">
    <reaction evidence="1 9">
        <text>N-(5-phospho-beta-D-ribosyl)anthranilate = 1-(2-carboxyphenylamino)-1-deoxy-D-ribulose 5-phosphate</text>
        <dbReference type="Rhea" id="RHEA:21540"/>
        <dbReference type="ChEBI" id="CHEBI:18277"/>
        <dbReference type="ChEBI" id="CHEBI:58613"/>
        <dbReference type="EC" id="5.3.1.24"/>
    </reaction>
</comment>
<name>A0ABY1Q714_9BACT</name>
<dbReference type="InterPro" id="IPR044643">
    <property type="entry name" value="TrpF_fam"/>
</dbReference>
<feature type="domain" description="N-(5'phosphoribosyl) anthranilate isomerase (PRAI)" evidence="10">
    <location>
        <begin position="3"/>
        <end position="207"/>
    </location>
</feature>
<evidence type="ECO:0000256" key="9">
    <source>
        <dbReference type="HAMAP-Rule" id="MF_00135"/>
    </source>
</evidence>
<dbReference type="InterPro" id="IPR011060">
    <property type="entry name" value="RibuloseP-bd_barrel"/>
</dbReference>
<proteinExistence type="inferred from homology"/>
<dbReference type="PANTHER" id="PTHR42894">
    <property type="entry name" value="N-(5'-PHOSPHORIBOSYL)ANTHRANILATE ISOMERASE"/>
    <property type="match status" value="1"/>
</dbReference>
<keyword evidence="8 9" id="KW-0413">Isomerase</keyword>
<dbReference type="GO" id="GO:0016853">
    <property type="term" value="F:isomerase activity"/>
    <property type="evidence" value="ECO:0007669"/>
    <property type="project" value="UniProtKB-KW"/>
</dbReference>
<gene>
    <name evidence="9" type="primary">trpF</name>
    <name evidence="11" type="ORF">SAMN06265222_10749</name>
</gene>
<comment type="similarity">
    <text evidence="9">Belongs to the TrpF family.</text>
</comment>
<dbReference type="EC" id="5.3.1.24" evidence="3 9"/>
<sequence>MEDVQACADAGVDCVGLNFYRPSVRYLDPLAEETQAINSLASQCGLYRVGLFVNESIETVQEIAKQLQLDAVQFHGDETVEYVQQFLRVGIAVIRAIRLPTVPMEAGAIHSHVERWIDPSVTMLIDADAGAQFGGGGKQLHWPSIAAWARQYAEPLNLPWILAGGLTPQCVSEAKRVSTAGRVDVASGVENPRGTKSAALIREFVQACGPGGVDETA</sequence>
<organism evidence="11 12">
    <name type="scientific">Neorhodopirellula lusitana</name>
    <dbReference type="NCBI Taxonomy" id="445327"/>
    <lineage>
        <taxon>Bacteria</taxon>
        <taxon>Pseudomonadati</taxon>
        <taxon>Planctomycetota</taxon>
        <taxon>Planctomycetia</taxon>
        <taxon>Pirellulales</taxon>
        <taxon>Pirellulaceae</taxon>
        <taxon>Neorhodopirellula</taxon>
    </lineage>
</organism>
<accession>A0ABY1Q714</accession>
<protein>
    <recommendedName>
        <fullName evidence="4 9">N-(5'-phosphoribosyl)anthranilate isomerase</fullName>
        <shortName evidence="9">PRAI</shortName>
        <ecNumber evidence="3 9">5.3.1.24</ecNumber>
    </recommendedName>
</protein>
<reference evidence="11 12" key="1">
    <citation type="submission" date="2017-05" db="EMBL/GenBank/DDBJ databases">
        <authorList>
            <person name="Varghese N."/>
            <person name="Submissions S."/>
        </authorList>
    </citation>
    <scope>NUCLEOTIDE SEQUENCE [LARGE SCALE GENOMIC DNA]</scope>
    <source>
        <strain evidence="11 12">DSM 25457</strain>
    </source>
</reference>
<dbReference type="PANTHER" id="PTHR42894:SF1">
    <property type="entry name" value="N-(5'-PHOSPHORIBOSYL)ANTHRANILATE ISOMERASE"/>
    <property type="match status" value="1"/>
</dbReference>
<keyword evidence="6 9" id="KW-0822">Tryptophan biosynthesis</keyword>
<evidence type="ECO:0000256" key="8">
    <source>
        <dbReference type="ARBA" id="ARBA00023235"/>
    </source>
</evidence>
<evidence type="ECO:0000259" key="10">
    <source>
        <dbReference type="Pfam" id="PF00697"/>
    </source>
</evidence>
<keyword evidence="5 9" id="KW-0028">Amino-acid biosynthesis</keyword>
<dbReference type="CDD" id="cd00405">
    <property type="entry name" value="PRAI"/>
    <property type="match status" value="1"/>
</dbReference>
<dbReference type="InterPro" id="IPR013785">
    <property type="entry name" value="Aldolase_TIM"/>
</dbReference>
<dbReference type="SUPFAM" id="SSF51366">
    <property type="entry name" value="Ribulose-phoshate binding barrel"/>
    <property type="match status" value="1"/>
</dbReference>
<evidence type="ECO:0000256" key="7">
    <source>
        <dbReference type="ARBA" id="ARBA00023141"/>
    </source>
</evidence>
<evidence type="ECO:0000256" key="1">
    <source>
        <dbReference type="ARBA" id="ARBA00001164"/>
    </source>
</evidence>
<comment type="caution">
    <text evidence="11">The sequence shown here is derived from an EMBL/GenBank/DDBJ whole genome shotgun (WGS) entry which is preliminary data.</text>
</comment>
<evidence type="ECO:0000256" key="4">
    <source>
        <dbReference type="ARBA" id="ARBA00022272"/>
    </source>
</evidence>
<evidence type="ECO:0000256" key="3">
    <source>
        <dbReference type="ARBA" id="ARBA00012572"/>
    </source>
</evidence>
<dbReference type="HAMAP" id="MF_00135">
    <property type="entry name" value="PRAI"/>
    <property type="match status" value="1"/>
</dbReference>
<evidence type="ECO:0000256" key="2">
    <source>
        <dbReference type="ARBA" id="ARBA00004664"/>
    </source>
</evidence>